<gene>
    <name evidence="2" type="ORF">N1F79_07275</name>
</gene>
<reference evidence="2 3" key="1">
    <citation type="submission" date="2022-09" db="EMBL/GenBank/DDBJ databases">
        <title>Genome sequencing of Flavivirga sp. MEBiC05379.</title>
        <authorList>
            <person name="Oh H.-M."/>
            <person name="Kwon K.K."/>
            <person name="Park M.J."/>
            <person name="Yang S.-H."/>
        </authorList>
    </citation>
    <scope>NUCLEOTIDE SEQUENCE [LARGE SCALE GENOMIC DNA]</scope>
    <source>
        <strain evidence="2 3">MEBiC05379</strain>
    </source>
</reference>
<proteinExistence type="predicted"/>
<dbReference type="RefSeq" id="WP_303305293.1">
    <property type="nucleotide sequence ID" value="NZ_JAODOP010000004.1"/>
</dbReference>
<organism evidence="2 3">
    <name type="scientific">Flavivirga spongiicola</name>
    <dbReference type="NCBI Taxonomy" id="421621"/>
    <lineage>
        <taxon>Bacteria</taxon>
        <taxon>Pseudomonadati</taxon>
        <taxon>Bacteroidota</taxon>
        <taxon>Flavobacteriia</taxon>
        <taxon>Flavobacteriales</taxon>
        <taxon>Flavobacteriaceae</taxon>
        <taxon>Flavivirga</taxon>
    </lineage>
</organism>
<evidence type="ECO:0000259" key="1">
    <source>
        <dbReference type="PROSITE" id="PS51186"/>
    </source>
</evidence>
<protein>
    <submittedName>
        <fullName evidence="2">GNAT family N-acetyltransferase</fullName>
    </submittedName>
</protein>
<accession>A0ABU7XQB4</accession>
<comment type="caution">
    <text evidence="2">The sequence shown here is derived from an EMBL/GenBank/DDBJ whole genome shotgun (WGS) entry which is preliminary data.</text>
</comment>
<evidence type="ECO:0000313" key="3">
    <source>
        <dbReference type="Proteomes" id="UP001337305"/>
    </source>
</evidence>
<feature type="domain" description="N-acetyltransferase" evidence="1">
    <location>
        <begin position="110"/>
        <end position="239"/>
    </location>
</feature>
<name>A0ABU7XQB4_9FLAO</name>
<dbReference type="SUPFAM" id="SSF55729">
    <property type="entry name" value="Acyl-CoA N-acyltransferases (Nat)"/>
    <property type="match status" value="1"/>
</dbReference>
<keyword evidence="3" id="KW-1185">Reference proteome</keyword>
<dbReference type="InterPro" id="IPR016181">
    <property type="entry name" value="Acyl_CoA_acyltransferase"/>
</dbReference>
<dbReference type="Pfam" id="PF13673">
    <property type="entry name" value="Acetyltransf_10"/>
    <property type="match status" value="1"/>
</dbReference>
<evidence type="ECO:0000313" key="2">
    <source>
        <dbReference type="EMBL" id="MEF3832925.1"/>
    </source>
</evidence>
<dbReference type="Proteomes" id="UP001337305">
    <property type="component" value="Unassembled WGS sequence"/>
</dbReference>
<sequence>MENLIVNNLFEFYKLVGTSSQFLNCTQQYCYVKAGNLSWPNIVFDLNEEQVNYQNLYDKIKANEISNKVFLLQNETIETQLLNHDFKLSSSIIGMYLDLDKATKPVNDFSTIYQVDNNTTATEFARIASKAFNYKILPSTIKPLVECQELKLFIGKHHDEYASCGMLLLDKRGISGLHMIGTLPKYRGFGLGKIMTNKLLFEAYENASQQAVLGASIAGERVYSKLGFIKQGDFKSYVV</sequence>
<dbReference type="InterPro" id="IPR000182">
    <property type="entry name" value="GNAT_dom"/>
</dbReference>
<dbReference type="CDD" id="cd04301">
    <property type="entry name" value="NAT_SF"/>
    <property type="match status" value="1"/>
</dbReference>
<dbReference type="EMBL" id="JAODOP010000004">
    <property type="protein sequence ID" value="MEF3832925.1"/>
    <property type="molecule type" value="Genomic_DNA"/>
</dbReference>
<dbReference type="PROSITE" id="PS51186">
    <property type="entry name" value="GNAT"/>
    <property type="match status" value="1"/>
</dbReference>
<dbReference type="Gene3D" id="3.40.630.30">
    <property type="match status" value="1"/>
</dbReference>